<dbReference type="Gene3D" id="2.60.120.10">
    <property type="entry name" value="Jelly Rolls"/>
    <property type="match status" value="1"/>
</dbReference>
<evidence type="ECO:0000313" key="2">
    <source>
        <dbReference type="Proteomes" id="UP000309819"/>
    </source>
</evidence>
<gene>
    <name evidence="1" type="ORF">FEM01_11050</name>
</gene>
<dbReference type="InterPro" id="IPR014710">
    <property type="entry name" value="RmlC-like_jellyroll"/>
</dbReference>
<dbReference type="InterPro" id="IPR011051">
    <property type="entry name" value="RmlC_Cupin_sf"/>
</dbReference>
<dbReference type="EMBL" id="VAUO01000004">
    <property type="protein sequence ID" value="TLP61120.1"/>
    <property type="molecule type" value="Genomic_DNA"/>
</dbReference>
<dbReference type="Proteomes" id="UP000309819">
    <property type="component" value="Unassembled WGS sequence"/>
</dbReference>
<dbReference type="RefSeq" id="WP_138219474.1">
    <property type="nucleotide sequence ID" value="NZ_VAUO01000004.1"/>
</dbReference>
<comment type="caution">
    <text evidence="1">The sequence shown here is derived from an EMBL/GenBank/DDBJ whole genome shotgun (WGS) entry which is preliminary data.</text>
</comment>
<keyword evidence="2" id="KW-1185">Reference proteome</keyword>
<dbReference type="OrthoDB" id="9795636at2"/>
<name>A0A5R8Z5Y9_9PSED</name>
<protein>
    <submittedName>
        <fullName evidence="1">Oxidase</fullName>
    </submittedName>
</protein>
<accession>A0A5R8Z5Y9</accession>
<dbReference type="GO" id="GO:0010309">
    <property type="term" value="F:acireductone dioxygenase [iron(II)-requiring] activity"/>
    <property type="evidence" value="ECO:0007669"/>
    <property type="project" value="InterPro"/>
</dbReference>
<dbReference type="SUPFAM" id="SSF51182">
    <property type="entry name" value="RmlC-like cupins"/>
    <property type="match status" value="1"/>
</dbReference>
<dbReference type="AlphaFoldDB" id="A0A5R8Z5Y9"/>
<proteinExistence type="predicted"/>
<sequence length="178" mass="19436">MSILSVFHVASPELAYKVLTHHDDIVATLAEQGVRFARWQPDVRLRPGSPAQEVLDACRAPLDRLMTEHGCQAVSVLSCDAVDPAQQDLREEHVHDSAEVFALLSGRAQLSLRLGDQVYAVLCEKGDVLVVPGATRRWFDLGDSPFCLAVRLFANEQGMTPRLTGDATAQAFAGIDEL</sequence>
<dbReference type="Pfam" id="PF03079">
    <property type="entry name" value="ARD"/>
    <property type="match status" value="1"/>
</dbReference>
<reference evidence="1 2" key="1">
    <citation type="submission" date="2019-05" db="EMBL/GenBank/DDBJ databases">
        <title>Pseudomonas sp. SC006 isolated from lettuce that can produce HBGAs.</title>
        <authorList>
            <person name="Wang D."/>
            <person name="Liao N."/>
            <person name="Liu D."/>
            <person name="Zhang Z."/>
            <person name="Zou S."/>
        </authorList>
    </citation>
    <scope>NUCLEOTIDE SEQUENCE [LARGE SCALE GENOMIC DNA]</scope>
    <source>
        <strain evidence="1 2">SC006</strain>
    </source>
</reference>
<dbReference type="InterPro" id="IPR004313">
    <property type="entry name" value="ARD"/>
</dbReference>
<organism evidence="1 2">
    <name type="scientific">Pseudomonas mosselii</name>
    <dbReference type="NCBI Taxonomy" id="78327"/>
    <lineage>
        <taxon>Bacteria</taxon>
        <taxon>Pseudomonadati</taxon>
        <taxon>Pseudomonadota</taxon>
        <taxon>Gammaproteobacteria</taxon>
        <taxon>Pseudomonadales</taxon>
        <taxon>Pseudomonadaceae</taxon>
        <taxon>Pseudomonas</taxon>
    </lineage>
</organism>
<dbReference type="CDD" id="cd02232">
    <property type="entry name" value="cupin_ARD"/>
    <property type="match status" value="1"/>
</dbReference>
<evidence type="ECO:0000313" key="1">
    <source>
        <dbReference type="EMBL" id="TLP61120.1"/>
    </source>
</evidence>